<dbReference type="InterPro" id="IPR018677">
    <property type="entry name" value="DUF2157"/>
</dbReference>
<feature type="transmembrane region" description="Helical" evidence="1">
    <location>
        <begin position="45"/>
        <end position="66"/>
    </location>
</feature>
<feature type="transmembrane region" description="Helical" evidence="1">
    <location>
        <begin position="405"/>
        <end position="423"/>
    </location>
</feature>
<evidence type="ECO:0000313" key="3">
    <source>
        <dbReference type="EMBL" id="CDO58376.1"/>
    </source>
</evidence>
<proteinExistence type="predicted"/>
<feature type="transmembrane region" description="Helical" evidence="1">
    <location>
        <begin position="237"/>
        <end position="255"/>
    </location>
</feature>
<dbReference type="HOGENOM" id="CLU_055073_1_0_5"/>
<feature type="transmembrane region" description="Helical" evidence="1">
    <location>
        <begin position="296"/>
        <end position="315"/>
    </location>
</feature>
<evidence type="ECO:0000256" key="1">
    <source>
        <dbReference type="SAM" id="Phobius"/>
    </source>
</evidence>
<protein>
    <submittedName>
        <fullName evidence="3">Predicted membrane protein</fullName>
    </submittedName>
</protein>
<feature type="transmembrane region" description="Helical" evidence="1">
    <location>
        <begin position="185"/>
        <end position="204"/>
    </location>
</feature>
<feature type="transmembrane region" description="Helical" evidence="1">
    <location>
        <begin position="142"/>
        <end position="173"/>
    </location>
</feature>
<feature type="transmembrane region" description="Helical" evidence="1">
    <location>
        <begin position="108"/>
        <end position="130"/>
    </location>
</feature>
<keyword evidence="1" id="KW-0472">Membrane</keyword>
<feature type="domain" description="DUF2157" evidence="2">
    <location>
        <begin position="16"/>
        <end position="162"/>
    </location>
</feature>
<organism evidence="3 4">
    <name type="scientific">Candidatus Phaeomarinibacter ectocarpi</name>
    <dbReference type="NCBI Taxonomy" id="1458461"/>
    <lineage>
        <taxon>Bacteria</taxon>
        <taxon>Pseudomonadati</taxon>
        <taxon>Pseudomonadota</taxon>
        <taxon>Alphaproteobacteria</taxon>
        <taxon>Hyphomicrobiales</taxon>
        <taxon>Parvibaculaceae</taxon>
        <taxon>Candidatus Phaeomarinibacter</taxon>
    </lineage>
</organism>
<dbReference type="Proteomes" id="UP000032160">
    <property type="component" value="Chromosome I"/>
</dbReference>
<sequence length="438" mass="47654">MILRQQYLKRLKGDLDRWSQRGLVDPAKIPAIIKDAEGTGSGTSLTTILAVLGVVLLGFAAMSFVAANWTEMSKLTKLLMLAFGMWGAVGIAAWRIRVDEEGDEVGRALYTEAAILLAVILFGVSIMLIGQMYHIGGEYSDGLMLWLAGALLTAWLVPSRAALILAIILAPMWSVAVLTEDPSVLHWQFLIPISFASLLAAGMGWRPAAHLIIFAWGVWFFVTAMWLLGHLDWSLDSVMVLATLVALTIFAKGHISLRVIAPFEDAMIHWGLFAAMAVAFWLPLAAEGLLPDEDHYMWLAALLGAAVLGTSGWAFSQSRLLLPDMAVIVGAVLVLIAFPYARLAWGDVIDWLFVIAYFGASVWCVSYGTRTHDRFSINLGFAAFGLMALYVYFETVGTLLDTAAFFAIGGLLLIGLSVGLGRIRTRLLAQQSKSQTEG</sequence>
<dbReference type="RefSeq" id="WP_043949348.1">
    <property type="nucleotide sequence ID" value="NZ_HG966617.1"/>
</dbReference>
<evidence type="ECO:0000259" key="2">
    <source>
        <dbReference type="Pfam" id="PF09925"/>
    </source>
</evidence>
<feature type="transmembrane region" description="Helical" evidence="1">
    <location>
        <begin position="375"/>
        <end position="393"/>
    </location>
</feature>
<feature type="transmembrane region" description="Helical" evidence="1">
    <location>
        <begin position="211"/>
        <end position="231"/>
    </location>
</feature>
<keyword evidence="4" id="KW-1185">Reference proteome</keyword>
<dbReference type="AlphaFoldDB" id="X5MLG5"/>
<dbReference type="OrthoDB" id="7353197at2"/>
<reference evidence="3 4" key="1">
    <citation type="journal article" date="2014" name="Front. Genet.">
        <title>Genome and metabolic network of "Candidatus Phaeomarinobacter ectocarpi" Ec32, a new candidate genus of Alphaproteobacteria frequently associated with brown algae.</title>
        <authorList>
            <person name="Dittami S.M."/>
            <person name="Barbeyron T."/>
            <person name="Boyen C."/>
            <person name="Cambefort J."/>
            <person name="Collet G."/>
            <person name="Delage L."/>
            <person name="Gobet A."/>
            <person name="Groisillier A."/>
            <person name="Leblanc C."/>
            <person name="Michel G."/>
            <person name="Scornet D."/>
            <person name="Siegel A."/>
            <person name="Tapia J.E."/>
            <person name="Tonon T."/>
        </authorList>
    </citation>
    <scope>NUCLEOTIDE SEQUENCE [LARGE SCALE GENOMIC DNA]</scope>
    <source>
        <strain evidence="3 4">Ec32</strain>
    </source>
</reference>
<dbReference type="Pfam" id="PF09925">
    <property type="entry name" value="DUF2157"/>
    <property type="match status" value="1"/>
</dbReference>
<dbReference type="STRING" id="1458461.BN1012_Phect162"/>
<keyword evidence="1" id="KW-0812">Transmembrane</keyword>
<dbReference type="EMBL" id="HG966617">
    <property type="protein sequence ID" value="CDO58376.1"/>
    <property type="molecule type" value="Genomic_DNA"/>
</dbReference>
<name>X5MLG5_9HYPH</name>
<accession>X5MLG5</accession>
<feature type="transmembrane region" description="Helical" evidence="1">
    <location>
        <begin position="267"/>
        <end position="284"/>
    </location>
</feature>
<evidence type="ECO:0000313" key="4">
    <source>
        <dbReference type="Proteomes" id="UP000032160"/>
    </source>
</evidence>
<keyword evidence="1" id="KW-1133">Transmembrane helix</keyword>
<dbReference type="KEGG" id="pect:BN1012_Phect162"/>
<feature type="transmembrane region" description="Helical" evidence="1">
    <location>
        <begin position="351"/>
        <end position="368"/>
    </location>
</feature>
<gene>
    <name evidence="3" type="ORF">BN1012_Phect162</name>
</gene>
<feature type="transmembrane region" description="Helical" evidence="1">
    <location>
        <begin position="78"/>
        <end position="96"/>
    </location>
</feature>
<feature type="transmembrane region" description="Helical" evidence="1">
    <location>
        <begin position="327"/>
        <end position="345"/>
    </location>
</feature>